<organism evidence="3 4">
    <name type="scientific">Protopolystoma xenopodis</name>
    <dbReference type="NCBI Taxonomy" id="117903"/>
    <lineage>
        <taxon>Eukaryota</taxon>
        <taxon>Metazoa</taxon>
        <taxon>Spiralia</taxon>
        <taxon>Lophotrochozoa</taxon>
        <taxon>Platyhelminthes</taxon>
        <taxon>Monogenea</taxon>
        <taxon>Polyopisthocotylea</taxon>
        <taxon>Polystomatidea</taxon>
        <taxon>Polystomatidae</taxon>
        <taxon>Protopolystoma</taxon>
    </lineage>
</organism>
<dbReference type="Proteomes" id="UP000784294">
    <property type="component" value="Unassembled WGS sequence"/>
</dbReference>
<gene>
    <name evidence="3" type="ORF">PXEA_LOCUS16047</name>
</gene>
<evidence type="ECO:0000256" key="1">
    <source>
        <dbReference type="SAM" id="MobiDB-lite"/>
    </source>
</evidence>
<keyword evidence="2" id="KW-0472">Membrane</keyword>
<dbReference type="EMBL" id="CAAALY010057374">
    <property type="protein sequence ID" value="VEL22607.1"/>
    <property type="molecule type" value="Genomic_DNA"/>
</dbReference>
<evidence type="ECO:0000256" key="2">
    <source>
        <dbReference type="SAM" id="Phobius"/>
    </source>
</evidence>
<sequence>MLLMVLMGTTILLLVVVMVVIETVILLLLAVALAVYSCSVDDPCAAFAEAALVPRLELAVVPRAGLGWSPLQVTARLATLAPGPGSPNPLARCLLVTSRQAFFCRITPSPPPSEGADVATSRPDTAW</sequence>
<accession>A0A3S5A8B1</accession>
<comment type="caution">
    <text evidence="3">The sequence shown here is derived from an EMBL/GenBank/DDBJ whole genome shotgun (WGS) entry which is preliminary data.</text>
</comment>
<protein>
    <submittedName>
        <fullName evidence="3">Uncharacterized protein</fullName>
    </submittedName>
</protein>
<evidence type="ECO:0000313" key="4">
    <source>
        <dbReference type="Proteomes" id="UP000784294"/>
    </source>
</evidence>
<feature type="transmembrane region" description="Helical" evidence="2">
    <location>
        <begin position="12"/>
        <end position="36"/>
    </location>
</feature>
<name>A0A3S5A8B1_9PLAT</name>
<feature type="region of interest" description="Disordered" evidence="1">
    <location>
        <begin position="107"/>
        <end position="127"/>
    </location>
</feature>
<evidence type="ECO:0000313" key="3">
    <source>
        <dbReference type="EMBL" id="VEL22607.1"/>
    </source>
</evidence>
<keyword evidence="4" id="KW-1185">Reference proteome</keyword>
<reference evidence="3" key="1">
    <citation type="submission" date="2018-11" db="EMBL/GenBank/DDBJ databases">
        <authorList>
            <consortium name="Pathogen Informatics"/>
        </authorList>
    </citation>
    <scope>NUCLEOTIDE SEQUENCE</scope>
</reference>
<dbReference type="AlphaFoldDB" id="A0A3S5A8B1"/>
<keyword evidence="2" id="KW-0812">Transmembrane</keyword>
<keyword evidence="2" id="KW-1133">Transmembrane helix</keyword>
<proteinExistence type="predicted"/>